<keyword evidence="3" id="KW-0378">Hydrolase</keyword>
<gene>
    <name evidence="3" type="ORF">FA048_04125</name>
</gene>
<feature type="signal peptide" evidence="1">
    <location>
        <begin position="1"/>
        <end position="21"/>
    </location>
</feature>
<dbReference type="RefSeq" id="WP_136838936.1">
    <property type="nucleotide sequence ID" value="NZ_SWBR01000001.1"/>
</dbReference>
<dbReference type="PANTHER" id="PTHR12121:SF36">
    <property type="entry name" value="ENDONUCLEASE_EXONUCLEASE_PHOSPHATASE DOMAIN-CONTAINING PROTEIN"/>
    <property type="match status" value="1"/>
</dbReference>
<dbReference type="AlphaFoldDB" id="A0A4V5P2H4"/>
<accession>A0A4V5P2H4</accession>
<dbReference type="InterPro" id="IPR050410">
    <property type="entry name" value="CCR4/nocturin_mRNA_transcr"/>
</dbReference>
<proteinExistence type="predicted"/>
<feature type="domain" description="Endonuclease/exonuclease/phosphatase" evidence="2">
    <location>
        <begin position="27"/>
        <end position="271"/>
    </location>
</feature>
<dbReference type="PANTHER" id="PTHR12121">
    <property type="entry name" value="CARBON CATABOLITE REPRESSOR PROTEIN 4"/>
    <property type="match status" value="1"/>
</dbReference>
<reference evidence="3 4" key="1">
    <citation type="submission" date="2019-04" db="EMBL/GenBank/DDBJ databases">
        <title>Pedobacter sp. RP-3-22 sp. nov., isolated from Arctic soil.</title>
        <authorList>
            <person name="Dahal R.H."/>
            <person name="Kim D.-U."/>
        </authorList>
    </citation>
    <scope>NUCLEOTIDE SEQUENCE [LARGE SCALE GENOMIC DNA]</scope>
    <source>
        <strain evidence="3 4">RP-3-22</strain>
    </source>
</reference>
<dbReference type="CDD" id="cd09083">
    <property type="entry name" value="EEP-1"/>
    <property type="match status" value="1"/>
</dbReference>
<evidence type="ECO:0000256" key="1">
    <source>
        <dbReference type="SAM" id="SignalP"/>
    </source>
</evidence>
<dbReference type="Pfam" id="PF03372">
    <property type="entry name" value="Exo_endo_phos"/>
    <property type="match status" value="1"/>
</dbReference>
<protein>
    <submittedName>
        <fullName evidence="3">Endonuclease/exonuclease/phosphatase family protein</fullName>
    </submittedName>
</protein>
<comment type="caution">
    <text evidence="3">The sequence shown here is derived from an EMBL/GenBank/DDBJ whole genome shotgun (WGS) entry which is preliminary data.</text>
</comment>
<dbReference type="GO" id="GO:0004519">
    <property type="term" value="F:endonuclease activity"/>
    <property type="evidence" value="ECO:0007669"/>
    <property type="project" value="UniProtKB-KW"/>
</dbReference>
<keyword evidence="3" id="KW-0540">Nuclease</keyword>
<dbReference type="EMBL" id="SWBR01000001">
    <property type="protein sequence ID" value="TKC12812.1"/>
    <property type="molecule type" value="Genomic_DNA"/>
</dbReference>
<keyword evidence="3" id="KW-0269">Exonuclease</keyword>
<keyword evidence="1" id="KW-0732">Signal</keyword>
<organism evidence="3 4">
    <name type="scientific">Pedobacter polaris</name>
    <dbReference type="NCBI Taxonomy" id="2571273"/>
    <lineage>
        <taxon>Bacteria</taxon>
        <taxon>Pseudomonadati</taxon>
        <taxon>Bacteroidota</taxon>
        <taxon>Sphingobacteriia</taxon>
        <taxon>Sphingobacteriales</taxon>
        <taxon>Sphingobacteriaceae</taxon>
        <taxon>Pedobacter</taxon>
    </lineage>
</organism>
<evidence type="ECO:0000313" key="3">
    <source>
        <dbReference type="EMBL" id="TKC12812.1"/>
    </source>
</evidence>
<name>A0A4V5P2H4_9SPHI</name>
<feature type="chain" id="PRO_5020586327" evidence="1">
    <location>
        <begin position="22"/>
        <end position="280"/>
    </location>
</feature>
<dbReference type="SUPFAM" id="SSF56219">
    <property type="entry name" value="DNase I-like"/>
    <property type="match status" value="1"/>
</dbReference>
<dbReference type="OrthoDB" id="9793162at2"/>
<dbReference type="InterPro" id="IPR036691">
    <property type="entry name" value="Endo/exonu/phosph_ase_sf"/>
</dbReference>
<dbReference type="Gene3D" id="3.60.10.10">
    <property type="entry name" value="Endonuclease/exonuclease/phosphatase"/>
    <property type="match status" value="1"/>
</dbReference>
<keyword evidence="3" id="KW-0255">Endonuclease</keyword>
<evidence type="ECO:0000313" key="4">
    <source>
        <dbReference type="Proteomes" id="UP000309488"/>
    </source>
</evidence>
<dbReference type="GO" id="GO:0000175">
    <property type="term" value="F:3'-5'-RNA exonuclease activity"/>
    <property type="evidence" value="ECO:0007669"/>
    <property type="project" value="TreeGrafter"/>
</dbReference>
<keyword evidence="4" id="KW-1185">Reference proteome</keyword>
<dbReference type="Proteomes" id="UP000309488">
    <property type="component" value="Unassembled WGS sequence"/>
</dbReference>
<dbReference type="InterPro" id="IPR005135">
    <property type="entry name" value="Endo/exonuclease/phosphatase"/>
</dbReference>
<evidence type="ECO:0000259" key="2">
    <source>
        <dbReference type="Pfam" id="PF03372"/>
    </source>
</evidence>
<sequence length="280" mass="31540">MMKRIALLILLLVAVTGSLCAQQLNVATYNLRYDNQSDSVAGNGWRLRYPVIAQLIKFNELDVFGVQEGFHHMLNNLSDSLPGYKWIGVGRDGGQKGEHSAIYYKEAKFKLLKSGNFWLSPTDTEKPNVGWDAALTRVCTWAQFKEIKTGFVFNFFNVHMDHVGLLARRESAKLIMAKMKQMTGNTPTILTGDFNTDQNSEAYQTLNESGLLKDSFVLSPIKLATGPTFNGFKIESKSNARIDHVFVTKQFKVKRYGILTNLFNGKLPSDHYPVVVTLNY</sequence>